<evidence type="ECO:0000313" key="2">
    <source>
        <dbReference type="Proteomes" id="UP000000644"/>
    </source>
</evidence>
<accession>A1VV38</accession>
<name>A1VV38_POLNA</name>
<dbReference type="RefSeq" id="WP_011797889.1">
    <property type="nucleotide sequence ID" value="NC_008757.1"/>
</dbReference>
<reference evidence="2" key="1">
    <citation type="journal article" date="2009" name="Environ. Microbiol.">
        <title>The genome of Polaromonas naphthalenivorans strain CJ2, isolated from coal tar-contaminated sediment, reveals physiological and metabolic versatility and evolution through extensive horizontal gene transfer.</title>
        <authorList>
            <person name="Yagi J.M."/>
            <person name="Sims D."/>
            <person name="Brettin T."/>
            <person name="Bruce D."/>
            <person name="Madsen E.L."/>
        </authorList>
    </citation>
    <scope>NUCLEOTIDE SEQUENCE [LARGE SCALE GENOMIC DNA]</scope>
    <source>
        <strain evidence="2">CJ2</strain>
        <plasmid evidence="2">Plasmid pPNAP01</plasmid>
    </source>
</reference>
<evidence type="ECO:0000313" key="1">
    <source>
        <dbReference type="EMBL" id="ABM39516.1"/>
    </source>
</evidence>
<proteinExistence type="predicted"/>
<dbReference type="HOGENOM" id="CLU_605280_0_0_4"/>
<dbReference type="KEGG" id="pna:Pnap_4233"/>
<keyword evidence="1" id="KW-0614">Plasmid</keyword>
<dbReference type="AlphaFoldDB" id="A1VV38"/>
<dbReference type="Proteomes" id="UP000000644">
    <property type="component" value="Plasmid pPNAP01"/>
</dbReference>
<organism evidence="1 2">
    <name type="scientific">Polaromonas naphthalenivorans (strain CJ2)</name>
    <dbReference type="NCBI Taxonomy" id="365044"/>
    <lineage>
        <taxon>Bacteria</taxon>
        <taxon>Pseudomonadati</taxon>
        <taxon>Pseudomonadota</taxon>
        <taxon>Betaproteobacteria</taxon>
        <taxon>Burkholderiales</taxon>
        <taxon>Comamonadaceae</taxon>
        <taxon>Polaromonas</taxon>
    </lineage>
</organism>
<gene>
    <name evidence="1" type="ordered locus">Pnap_4233</name>
</gene>
<sequence>MSANNQLAEPVLLGDGSVAPPGVTIILGMTWKVLLGQKLGAMAVQAAVLAKASHYTHTPNIGSVGYTNLKPGVKTTYISAAGIVASQKTMGDFLIGLALNETDTWLCGVSNGSVVSGYDIVVNDALTFEKIVNAFKVRFEEAHLIGDVELGFAAEYGWDAISEGLASKEFRKNATIRPTSKGLSERFEAVPKKVLYIGGIALILLVGQRFIVPAISNVFHKPKEIAVIDPSEAWKDALDEWVRAHPVSSQGSLNELLDALANQPLVVAGWQASAFDCVWGQKSWQCTTKYSASKRSHTNQAFEAAKPKDWITTFTPMRDVQVRYDIAASAVKLDVKSLKPVADYELITMSQLQQITPLIADSAAPMGTFVKVPVPEPKTNEGQPIALPADMLIPKVSMLKIIAPLRDIAAFQTWINDVAWTNVSLRIERGKQPSAKDSAITMELKGNFYAKN</sequence>
<geneLocation type="plasmid" evidence="1 2">
    <name>pPNAP01</name>
</geneLocation>
<dbReference type="OrthoDB" id="8675971at2"/>
<protein>
    <recommendedName>
        <fullName evidence="3">Pilin accessory protein (PilO)</fullName>
    </recommendedName>
</protein>
<keyword evidence="2" id="KW-1185">Reference proteome</keyword>
<evidence type="ECO:0008006" key="3">
    <source>
        <dbReference type="Google" id="ProtNLM"/>
    </source>
</evidence>
<dbReference type="EMBL" id="CP000530">
    <property type="protein sequence ID" value="ABM39516.1"/>
    <property type="molecule type" value="Genomic_DNA"/>
</dbReference>